<comment type="activity regulation">
    <text evidence="9">Activated by a monovalent cation that binds near, but not in, the active site. The most likely occupant of the site in vivo is potassium. Ion binding induces a conformational change that may alter substrate affinity.</text>
</comment>
<dbReference type="CDD" id="cd01174">
    <property type="entry name" value="ribokinase"/>
    <property type="match status" value="1"/>
</dbReference>
<dbReference type="InterPro" id="IPR011611">
    <property type="entry name" value="PfkB_dom"/>
</dbReference>
<dbReference type="InterPro" id="IPR029056">
    <property type="entry name" value="Ribokinase-like"/>
</dbReference>
<dbReference type="EC" id="2.7.1.15" evidence="9"/>
<evidence type="ECO:0000256" key="9">
    <source>
        <dbReference type="HAMAP-Rule" id="MF_01987"/>
    </source>
</evidence>
<evidence type="ECO:0000256" key="2">
    <source>
        <dbReference type="ARBA" id="ARBA00022723"/>
    </source>
</evidence>
<comment type="similarity">
    <text evidence="9">Belongs to the carbohydrate kinase PfkB family. Ribokinase subfamily.</text>
</comment>
<dbReference type="EMBL" id="PKGS01000001">
    <property type="protein sequence ID" value="PKZ17443.1"/>
    <property type="molecule type" value="Genomic_DNA"/>
</dbReference>
<dbReference type="PRINTS" id="PR00990">
    <property type="entry name" value="RIBOKINASE"/>
</dbReference>
<dbReference type="RefSeq" id="WP_101539603.1">
    <property type="nucleotide sequence ID" value="NZ_PKGS01000001.1"/>
</dbReference>
<reference evidence="11 12" key="1">
    <citation type="submission" date="2017-12" db="EMBL/GenBank/DDBJ databases">
        <title>Phylogenetic diversity of female urinary microbiome.</title>
        <authorList>
            <person name="Thomas-White K."/>
            <person name="Wolfe A.J."/>
        </authorList>
    </citation>
    <scope>NUCLEOTIDE SEQUENCE [LARGE SCALE GENOMIC DNA]</scope>
    <source>
        <strain evidence="11 12">UMB0119</strain>
    </source>
</reference>
<dbReference type="HAMAP" id="MF_01987">
    <property type="entry name" value="Ribokinase"/>
    <property type="match status" value="1"/>
</dbReference>
<feature type="binding site" evidence="9">
    <location>
        <position position="282"/>
    </location>
    <ligand>
        <name>K(+)</name>
        <dbReference type="ChEBI" id="CHEBI:29103"/>
    </ligand>
</feature>
<dbReference type="InterPro" id="IPR002139">
    <property type="entry name" value="Ribo/fructo_kinase"/>
</dbReference>
<comment type="function">
    <text evidence="9">Catalyzes the phosphorylation of ribose at O-5 in a reaction requiring ATP and magnesium. The resulting D-ribose-5-phosphate can then be used either for sythesis of nucleotides, histidine, and tryptophan, or as a component of the pentose phosphate pathway.</text>
</comment>
<dbReference type="AlphaFoldDB" id="A0A2I1MBD1"/>
<feature type="binding site" evidence="9">
    <location>
        <position position="239"/>
    </location>
    <ligand>
        <name>K(+)</name>
        <dbReference type="ChEBI" id="CHEBI:29103"/>
    </ligand>
</feature>
<sequence length="297" mass="33145">MKIINFGSLNIDIFFRVNHIVKPGETISAQSIEKRAGGKGLNQSIALVKNFDKVYHAGSVGSDGAFLKEYLKGEGIDTSFIKESKNPTGNAIIQVDDKGENSIVLYKGANFDNDKEYIAQVLSKFDKDDILVLQNEINNMEYIIDMGYKKQMKLVLNPSPITKEVKKFDLNKIDLLLVNETEAKEITNCQDIDQIIEYFRENYPDLKVVITLGCNGSIFVDKENKICQEAYNVEAVDSTGAGDTFTGFFVAEFYKNKDVNDCLKLATKASALSVTKQGASISIPNIEEVKKFDEEDL</sequence>
<keyword evidence="2 9" id="KW-0479">Metal-binding</keyword>
<evidence type="ECO:0000256" key="1">
    <source>
        <dbReference type="ARBA" id="ARBA00022679"/>
    </source>
</evidence>
<feature type="binding site" evidence="9">
    <location>
        <position position="243"/>
    </location>
    <ligand>
        <name>substrate</name>
    </ligand>
</feature>
<dbReference type="Proteomes" id="UP000234335">
    <property type="component" value="Unassembled WGS sequence"/>
</dbReference>
<dbReference type="GO" id="GO:0005524">
    <property type="term" value="F:ATP binding"/>
    <property type="evidence" value="ECO:0007669"/>
    <property type="project" value="UniProtKB-UniRule"/>
</dbReference>
<evidence type="ECO:0000256" key="4">
    <source>
        <dbReference type="ARBA" id="ARBA00022777"/>
    </source>
</evidence>
<evidence type="ECO:0000256" key="6">
    <source>
        <dbReference type="ARBA" id="ARBA00022842"/>
    </source>
</evidence>
<feature type="binding site" evidence="9">
    <location>
        <position position="273"/>
    </location>
    <ligand>
        <name>K(+)</name>
        <dbReference type="ChEBI" id="CHEBI:29103"/>
    </ligand>
</feature>
<keyword evidence="7 9" id="KW-0630">Potassium</keyword>
<evidence type="ECO:0000256" key="8">
    <source>
        <dbReference type="ARBA" id="ARBA00023277"/>
    </source>
</evidence>
<dbReference type="PANTHER" id="PTHR10584">
    <property type="entry name" value="SUGAR KINASE"/>
    <property type="match status" value="1"/>
</dbReference>
<keyword evidence="8 9" id="KW-0119">Carbohydrate metabolism</keyword>
<accession>A0A2I1MBD1</accession>
<organism evidence="11 12">
    <name type="scientific">Anaerococcus octavius</name>
    <dbReference type="NCBI Taxonomy" id="54007"/>
    <lineage>
        <taxon>Bacteria</taxon>
        <taxon>Bacillati</taxon>
        <taxon>Bacillota</taxon>
        <taxon>Tissierellia</taxon>
        <taxon>Tissierellales</taxon>
        <taxon>Peptoniphilaceae</taxon>
        <taxon>Anaerococcus</taxon>
    </lineage>
</organism>
<keyword evidence="12" id="KW-1185">Reference proteome</keyword>
<feature type="active site" description="Proton acceptor" evidence="9">
    <location>
        <position position="243"/>
    </location>
</feature>
<feature type="binding site" evidence="9">
    <location>
        <position position="278"/>
    </location>
    <ligand>
        <name>K(+)</name>
        <dbReference type="ChEBI" id="CHEBI:29103"/>
    </ligand>
</feature>
<evidence type="ECO:0000259" key="10">
    <source>
        <dbReference type="Pfam" id="PF00294"/>
    </source>
</evidence>
<feature type="binding site" evidence="9">
    <location>
        <begin position="10"/>
        <end position="12"/>
    </location>
    <ligand>
        <name>substrate</name>
    </ligand>
</feature>
<proteinExistence type="inferred from homology"/>
<feature type="binding site" evidence="9">
    <location>
        <position position="136"/>
    </location>
    <ligand>
        <name>substrate</name>
    </ligand>
</feature>
<dbReference type="SUPFAM" id="SSF53613">
    <property type="entry name" value="Ribokinase-like"/>
    <property type="match status" value="1"/>
</dbReference>
<dbReference type="GO" id="GO:0019303">
    <property type="term" value="P:D-ribose catabolic process"/>
    <property type="evidence" value="ECO:0007669"/>
    <property type="project" value="UniProtKB-UniRule"/>
</dbReference>
<feature type="binding site" evidence="9">
    <location>
        <position position="179"/>
    </location>
    <ligand>
        <name>ATP</name>
        <dbReference type="ChEBI" id="CHEBI:30616"/>
    </ligand>
</feature>
<evidence type="ECO:0000313" key="11">
    <source>
        <dbReference type="EMBL" id="PKZ17443.1"/>
    </source>
</evidence>
<protein>
    <recommendedName>
        <fullName evidence="9">Ribokinase</fullName>
        <shortName evidence="9">RK</shortName>
        <ecNumber evidence="9">2.7.1.15</ecNumber>
    </recommendedName>
</protein>
<dbReference type="InterPro" id="IPR011877">
    <property type="entry name" value="Ribokinase"/>
</dbReference>
<dbReference type="GO" id="GO:0005737">
    <property type="term" value="C:cytoplasm"/>
    <property type="evidence" value="ECO:0007669"/>
    <property type="project" value="UniProtKB-SubCell"/>
</dbReference>
<evidence type="ECO:0000256" key="5">
    <source>
        <dbReference type="ARBA" id="ARBA00022840"/>
    </source>
</evidence>
<keyword evidence="5 9" id="KW-0067">ATP-binding</keyword>
<comment type="catalytic activity">
    <reaction evidence="9">
        <text>D-ribose + ATP = D-ribose 5-phosphate + ADP + H(+)</text>
        <dbReference type="Rhea" id="RHEA:13697"/>
        <dbReference type="ChEBI" id="CHEBI:15378"/>
        <dbReference type="ChEBI" id="CHEBI:30616"/>
        <dbReference type="ChEBI" id="CHEBI:47013"/>
        <dbReference type="ChEBI" id="CHEBI:78346"/>
        <dbReference type="ChEBI" id="CHEBI:456216"/>
        <dbReference type="EC" id="2.7.1.15"/>
    </reaction>
</comment>
<keyword evidence="6 9" id="KW-0460">Magnesium</keyword>
<comment type="subunit">
    <text evidence="9">Homodimer.</text>
</comment>
<comment type="caution">
    <text evidence="9">Lacks conserved residue(s) required for the propagation of feature annotation.</text>
</comment>
<comment type="cofactor">
    <cofactor evidence="9">
        <name>Mg(2+)</name>
        <dbReference type="ChEBI" id="CHEBI:18420"/>
    </cofactor>
    <text evidence="9">Requires a divalent cation, most likely magnesium in vivo, as an electrophilic catalyst to aid phosphoryl group transfer. It is the chelate of the metal and the nucleotide that is the actual substrate.</text>
</comment>
<feature type="domain" description="Carbohydrate kinase PfkB" evidence="10">
    <location>
        <begin position="3"/>
        <end position="285"/>
    </location>
</feature>
<name>A0A2I1MBD1_9FIRM</name>
<feature type="binding site" evidence="9">
    <location>
        <begin position="38"/>
        <end position="42"/>
    </location>
    <ligand>
        <name>substrate</name>
    </ligand>
</feature>
<dbReference type="Gene3D" id="3.40.1190.20">
    <property type="match status" value="1"/>
</dbReference>
<dbReference type="GO" id="GO:0004747">
    <property type="term" value="F:ribokinase activity"/>
    <property type="evidence" value="ECO:0007669"/>
    <property type="project" value="UniProtKB-UniRule"/>
</dbReference>
<dbReference type="PANTHER" id="PTHR10584:SF166">
    <property type="entry name" value="RIBOKINASE"/>
    <property type="match status" value="1"/>
</dbReference>
<keyword evidence="9" id="KW-0963">Cytoplasm</keyword>
<dbReference type="UniPathway" id="UPA00916">
    <property type="reaction ID" value="UER00889"/>
</dbReference>
<keyword evidence="1 9" id="KW-0808">Transferase</keyword>
<feature type="binding site" evidence="9">
    <location>
        <begin position="242"/>
        <end position="243"/>
    </location>
    <ligand>
        <name>ATP</name>
        <dbReference type="ChEBI" id="CHEBI:30616"/>
    </ligand>
</feature>
<feature type="binding site" evidence="9">
    <location>
        <position position="237"/>
    </location>
    <ligand>
        <name>K(+)</name>
        <dbReference type="ChEBI" id="CHEBI:29103"/>
    </ligand>
</feature>
<keyword evidence="4 9" id="KW-0418">Kinase</keyword>
<comment type="pathway">
    <text evidence="9">Carbohydrate metabolism; D-ribose degradation; D-ribose 5-phosphate from beta-D-ribopyranose: step 2/2.</text>
</comment>
<keyword evidence="3 9" id="KW-0547">Nucleotide-binding</keyword>
<comment type="caution">
    <text evidence="11">The sequence shown here is derived from an EMBL/GenBank/DDBJ whole genome shotgun (WGS) entry which is preliminary data.</text>
</comment>
<dbReference type="Pfam" id="PF00294">
    <property type="entry name" value="PfkB"/>
    <property type="match status" value="1"/>
</dbReference>
<evidence type="ECO:0000313" key="12">
    <source>
        <dbReference type="Proteomes" id="UP000234335"/>
    </source>
</evidence>
<gene>
    <name evidence="9" type="primary">rbsK</name>
    <name evidence="11" type="ORF">CYJ34_01670</name>
</gene>
<comment type="subcellular location">
    <subcellularLocation>
        <location evidence="9">Cytoplasm</location>
    </subcellularLocation>
</comment>
<feature type="binding site" evidence="9">
    <location>
        <position position="276"/>
    </location>
    <ligand>
        <name>K(+)</name>
        <dbReference type="ChEBI" id="CHEBI:29103"/>
    </ligand>
</feature>
<feature type="binding site" evidence="9">
    <location>
        <begin position="211"/>
        <end position="216"/>
    </location>
    <ligand>
        <name>ATP</name>
        <dbReference type="ChEBI" id="CHEBI:30616"/>
    </ligand>
</feature>
<evidence type="ECO:0000256" key="3">
    <source>
        <dbReference type="ARBA" id="ARBA00022741"/>
    </source>
</evidence>
<dbReference type="GO" id="GO:0046872">
    <property type="term" value="F:metal ion binding"/>
    <property type="evidence" value="ECO:0007669"/>
    <property type="project" value="UniProtKB-KW"/>
</dbReference>
<evidence type="ECO:0000256" key="7">
    <source>
        <dbReference type="ARBA" id="ARBA00022958"/>
    </source>
</evidence>